<dbReference type="AlphaFoldDB" id="A0A3N4R1D3"/>
<sequence>MLLIGSPSAEQIAQALIDHLAPEVIAAVREFLT</sequence>
<name>A0A3N4R1D3_9ACTN</name>
<gene>
    <name evidence="1" type="ORF">EDD38_7498</name>
</gene>
<keyword evidence="2" id="KW-1185">Reference proteome</keyword>
<organism evidence="1 2">
    <name type="scientific">Kitasatospora cineracea</name>
    <dbReference type="NCBI Taxonomy" id="88074"/>
    <lineage>
        <taxon>Bacteria</taxon>
        <taxon>Bacillati</taxon>
        <taxon>Actinomycetota</taxon>
        <taxon>Actinomycetes</taxon>
        <taxon>Kitasatosporales</taxon>
        <taxon>Streptomycetaceae</taxon>
        <taxon>Kitasatospora</taxon>
    </lineage>
</organism>
<accession>A0A3N4R1D3</accession>
<protein>
    <submittedName>
        <fullName evidence="1">Uncharacterized protein</fullName>
    </submittedName>
</protein>
<comment type="caution">
    <text evidence="1">The sequence shown here is derived from an EMBL/GenBank/DDBJ whole genome shotgun (WGS) entry which is preliminary data.</text>
</comment>
<proteinExistence type="predicted"/>
<dbReference type="Proteomes" id="UP000266906">
    <property type="component" value="Unassembled WGS sequence"/>
</dbReference>
<evidence type="ECO:0000313" key="2">
    <source>
        <dbReference type="Proteomes" id="UP000266906"/>
    </source>
</evidence>
<reference evidence="1 2" key="1">
    <citation type="submission" date="2018-11" db="EMBL/GenBank/DDBJ databases">
        <title>Sequencing the genomes of 1000 actinobacteria strains.</title>
        <authorList>
            <person name="Klenk H.-P."/>
        </authorList>
    </citation>
    <scope>NUCLEOTIDE SEQUENCE [LARGE SCALE GENOMIC DNA]</scope>
    <source>
        <strain evidence="1 2">DSM 44781</strain>
    </source>
</reference>
<evidence type="ECO:0000313" key="1">
    <source>
        <dbReference type="EMBL" id="RPE27353.1"/>
    </source>
</evidence>
<dbReference type="EMBL" id="RKQG01000004">
    <property type="protein sequence ID" value="RPE27353.1"/>
    <property type="molecule type" value="Genomic_DNA"/>
</dbReference>